<dbReference type="Proteomes" id="UP000633219">
    <property type="component" value="Unassembled WGS sequence"/>
</dbReference>
<dbReference type="GO" id="GO:0008373">
    <property type="term" value="F:sialyltransferase activity"/>
    <property type="evidence" value="ECO:0007669"/>
    <property type="project" value="InterPro"/>
</dbReference>
<keyword evidence="10" id="KW-1185">Reference proteome</keyword>
<dbReference type="EMBL" id="JAEQNC010000005">
    <property type="protein sequence ID" value="MBL0372467.1"/>
    <property type="molecule type" value="Genomic_DNA"/>
</dbReference>
<keyword evidence="8" id="KW-0325">Glycoprotein</keyword>
<accession>A0A936YPI4</accession>
<reference evidence="9" key="1">
    <citation type="submission" date="2021-01" db="EMBL/GenBank/DDBJ databases">
        <title>Rhizobium sp. strain KVB221 16S ribosomal RNA gene Genome sequencing and assembly.</title>
        <authorList>
            <person name="Kang M."/>
        </authorList>
    </citation>
    <scope>NUCLEOTIDE SEQUENCE</scope>
    <source>
        <strain evidence="9">KVB221</strain>
    </source>
</reference>
<dbReference type="InterPro" id="IPR001675">
    <property type="entry name" value="Glyco_trans_29"/>
</dbReference>
<keyword evidence="6" id="KW-1133">Transmembrane helix</keyword>
<dbReference type="Pfam" id="PF00777">
    <property type="entry name" value="Glyco_transf_29"/>
    <property type="match status" value="1"/>
</dbReference>
<dbReference type="AlphaFoldDB" id="A0A936YPI4"/>
<keyword evidence="5" id="KW-0812">Transmembrane</keyword>
<dbReference type="RefSeq" id="WP_201657247.1">
    <property type="nucleotide sequence ID" value="NZ_JAEQNC010000005.1"/>
</dbReference>
<name>A0A936YPI4_9HYPH</name>
<evidence type="ECO:0000256" key="7">
    <source>
        <dbReference type="ARBA" id="ARBA00023136"/>
    </source>
</evidence>
<evidence type="ECO:0000313" key="10">
    <source>
        <dbReference type="Proteomes" id="UP000633219"/>
    </source>
</evidence>
<evidence type="ECO:0000256" key="5">
    <source>
        <dbReference type="ARBA" id="ARBA00022692"/>
    </source>
</evidence>
<keyword evidence="3" id="KW-0328">Glycosyltransferase</keyword>
<organism evidence="9 10">
    <name type="scientific">Rhizobium setariae</name>
    <dbReference type="NCBI Taxonomy" id="2801340"/>
    <lineage>
        <taxon>Bacteria</taxon>
        <taxon>Pseudomonadati</taxon>
        <taxon>Pseudomonadota</taxon>
        <taxon>Alphaproteobacteria</taxon>
        <taxon>Hyphomicrobiales</taxon>
        <taxon>Rhizobiaceae</taxon>
        <taxon>Rhizobium/Agrobacterium group</taxon>
        <taxon>Rhizobium</taxon>
    </lineage>
</organism>
<keyword evidence="7" id="KW-0472">Membrane</keyword>
<sequence length="214" mass="23190">MGRSVVIVGNGAIDPGLGNVIDAADIVMRFNDCRSVGAGGSKTDIVVVCNTGRPGKAMLEGPGWKQNPAVSSASSIWCVRDPARFAAMRAPLAISHPELDDFCDDYTEGFADFANQTGKALHVIPATTHDRLDRELAAYAPTPYVVPSTGLVALAEVLGVFRLPTDRVSIVGFGHQGWEWHPWEAERQWVEARIAERKLNRILQDRLMRPASGA</sequence>
<comment type="caution">
    <text evidence="9">The sequence shown here is derived from an EMBL/GenBank/DDBJ whole genome shotgun (WGS) entry which is preliminary data.</text>
</comment>
<dbReference type="GO" id="GO:0012505">
    <property type="term" value="C:endomembrane system"/>
    <property type="evidence" value="ECO:0007669"/>
    <property type="project" value="UniProtKB-SubCell"/>
</dbReference>
<evidence type="ECO:0000256" key="6">
    <source>
        <dbReference type="ARBA" id="ARBA00022989"/>
    </source>
</evidence>
<evidence type="ECO:0000256" key="8">
    <source>
        <dbReference type="ARBA" id="ARBA00023180"/>
    </source>
</evidence>
<keyword evidence="4" id="KW-0808">Transferase</keyword>
<dbReference type="GO" id="GO:0016020">
    <property type="term" value="C:membrane"/>
    <property type="evidence" value="ECO:0007669"/>
    <property type="project" value="UniProtKB-SubCell"/>
</dbReference>
<evidence type="ECO:0000256" key="4">
    <source>
        <dbReference type="ARBA" id="ARBA00022679"/>
    </source>
</evidence>
<evidence type="ECO:0000313" key="9">
    <source>
        <dbReference type="EMBL" id="MBL0372467.1"/>
    </source>
</evidence>
<dbReference type="Gene3D" id="3.90.1480.20">
    <property type="entry name" value="Glycosyl transferase family 29"/>
    <property type="match status" value="1"/>
</dbReference>
<evidence type="ECO:0000256" key="3">
    <source>
        <dbReference type="ARBA" id="ARBA00022676"/>
    </source>
</evidence>
<evidence type="ECO:0000256" key="1">
    <source>
        <dbReference type="ARBA" id="ARBA00004167"/>
    </source>
</evidence>
<protein>
    <submittedName>
        <fullName evidence="9">Urease operon accessory protein</fullName>
    </submittedName>
</protein>
<comment type="subcellular location">
    <subcellularLocation>
        <location evidence="2">Endomembrane system</location>
    </subcellularLocation>
    <subcellularLocation>
        <location evidence="1">Membrane</location>
        <topology evidence="1">Single-pass membrane protein</topology>
    </subcellularLocation>
</comment>
<dbReference type="InterPro" id="IPR038578">
    <property type="entry name" value="GT29-like_sf"/>
</dbReference>
<proteinExistence type="predicted"/>
<evidence type="ECO:0000256" key="2">
    <source>
        <dbReference type="ARBA" id="ARBA00004308"/>
    </source>
</evidence>
<gene>
    <name evidence="9" type="ORF">JJB09_10545</name>
</gene>